<comment type="subcellular location">
    <subcellularLocation>
        <location evidence="1">Virion</location>
    </subcellularLocation>
</comment>
<dbReference type="Gene3D" id="2.60.120.20">
    <property type="match status" value="1"/>
</dbReference>
<dbReference type="Proteomes" id="UP001253454">
    <property type="component" value="Segment"/>
</dbReference>
<feature type="compositionally biased region" description="Basic residues" evidence="4">
    <location>
        <begin position="54"/>
        <end position="66"/>
    </location>
</feature>
<keyword evidence="6" id="KW-1185">Reference proteome</keyword>
<dbReference type="GO" id="GO:0005198">
    <property type="term" value="F:structural molecule activity"/>
    <property type="evidence" value="ECO:0007669"/>
    <property type="project" value="InterPro"/>
</dbReference>
<keyword evidence="2" id="KW-0167">Capsid protein</keyword>
<name>A0AAE9NTU2_9VIRU</name>
<feature type="compositionally biased region" description="Basic residues" evidence="4">
    <location>
        <begin position="14"/>
        <end position="30"/>
    </location>
</feature>
<evidence type="ECO:0000256" key="2">
    <source>
        <dbReference type="ARBA" id="ARBA00022561"/>
    </source>
</evidence>
<evidence type="ECO:0000256" key="3">
    <source>
        <dbReference type="ARBA" id="ARBA00022844"/>
    </source>
</evidence>
<evidence type="ECO:0000256" key="1">
    <source>
        <dbReference type="ARBA" id="ARBA00004328"/>
    </source>
</evidence>
<dbReference type="GO" id="GO:0019028">
    <property type="term" value="C:viral capsid"/>
    <property type="evidence" value="ECO:0007669"/>
    <property type="project" value="UniProtKB-KW"/>
</dbReference>
<dbReference type="Pfam" id="PF00894">
    <property type="entry name" value="Luteo_coat"/>
    <property type="match status" value="1"/>
</dbReference>
<feature type="region of interest" description="Disordered" evidence="4">
    <location>
        <begin position="52"/>
        <end position="79"/>
    </location>
</feature>
<protein>
    <submittedName>
        <fullName evidence="5">P3/CP</fullName>
    </submittedName>
</protein>
<reference evidence="5" key="1">
    <citation type="journal article" date="2023" name="Acta Virol.">
        <title>High-throughput RNA sequencing analysis of Mallotus japonicus revealed novel polerovirus and amalgavirus.</title>
        <authorList>
            <person name="Choi D."/>
            <person name="Rai M."/>
            <person name="Rai A."/>
            <person name="Shin C."/>
            <person name="Yamazaki M."/>
            <person name="Hahn Y."/>
        </authorList>
    </citation>
    <scope>NUCLEOTIDE SEQUENCE</scope>
    <source>
        <strain evidence="5">MjA</strain>
    </source>
</reference>
<feature type="region of interest" description="Disordered" evidence="4">
    <location>
        <begin position="1"/>
        <end position="34"/>
    </location>
</feature>
<sequence length="222" mass="24531">MNTVVLRNGNTRQQGRRRRNRRRRQRRAAARRGAVNQIWVPKGTQQPVIVATQPRRRRRRNRRRGGRGNLVPAGSSGRGTSESFRFVISDLKGDSKGKIDFGPSLSQSAAFSGGILKSYELYKISRVVFSFVSEASSTAEGSIAFELDPGCSKSSVGTKLRRFSITNHSAQSVTFSGAEINGSNFISPDKDQFRFLYEGSGKANTAAGYILVHFMSHFIGPK</sequence>
<dbReference type="InterPro" id="IPR001517">
    <property type="entry name" value="Luteo_coat"/>
</dbReference>
<proteinExistence type="predicted"/>
<evidence type="ECO:0000313" key="5">
    <source>
        <dbReference type="EMBL" id="UWM23165.1"/>
    </source>
</evidence>
<accession>A0AAE9NTU2</accession>
<evidence type="ECO:0000256" key="4">
    <source>
        <dbReference type="SAM" id="MobiDB-lite"/>
    </source>
</evidence>
<dbReference type="PRINTS" id="PR00915">
    <property type="entry name" value="LUTEOGP1COAT"/>
</dbReference>
<dbReference type="EMBL" id="OP122168">
    <property type="protein sequence ID" value="UWM23165.1"/>
    <property type="molecule type" value="Genomic_RNA"/>
</dbReference>
<organism evidence="5 6">
    <name type="scientific">Mallotus japonicus virus A</name>
    <dbReference type="NCBI Taxonomy" id="2977935"/>
    <lineage>
        <taxon>Viruses</taxon>
        <taxon>Riboviria</taxon>
        <taxon>Orthornavirae</taxon>
        <taxon>Pisuviricota</taxon>
        <taxon>Pisoniviricetes</taxon>
        <taxon>Sobelivirales</taxon>
        <taxon>Solemoviridae</taxon>
        <taxon>Polerovirus</taxon>
        <taxon>Polerovirus MJVA</taxon>
    </lineage>
</organism>
<gene>
    <name evidence="5" type="primary">ORF3</name>
</gene>
<evidence type="ECO:0000313" key="6">
    <source>
        <dbReference type="Proteomes" id="UP001253454"/>
    </source>
</evidence>
<dbReference type="InterPro" id="IPR029053">
    <property type="entry name" value="Viral_coat"/>
</dbReference>
<keyword evidence="3" id="KW-0946">Virion</keyword>